<sequence>MCRTSISSMARSSPRPSRRQRPRWRSLLLEILRGEIEPLEIMLEDGLLTRYYEQDPANKRSTEALAKYVGLLYDCNPDIRILEIGGGTGSATLPVLEAMEQALEGASANRPLVQAHITYKKLDISQDPLSQGFVAEDYDLIIAANVLHATPDIVQTIQNTSMLLKSGGKLVLLELTKTSLPLAFPFASLPGWWLSEDTYRSIDGPLLSEDS</sequence>
<reference evidence="3 4" key="1">
    <citation type="submission" date="2023-01" db="EMBL/GenBank/DDBJ databases">
        <title>Analysis of 21 Apiospora genomes using comparative genomics revels a genus with tremendous synthesis potential of carbohydrate active enzymes and secondary metabolites.</title>
        <authorList>
            <person name="Sorensen T."/>
        </authorList>
    </citation>
    <scope>NUCLEOTIDE SEQUENCE [LARGE SCALE GENOMIC DNA]</scope>
    <source>
        <strain evidence="3 4">CBS 135458</strain>
    </source>
</reference>
<dbReference type="PANTHER" id="PTHR45681">
    <property type="entry name" value="POLYKETIDE SYNTHASE 44-RELATED"/>
    <property type="match status" value="1"/>
</dbReference>
<name>A0ABR1VSP0_9PEZI</name>
<dbReference type="InterPro" id="IPR050444">
    <property type="entry name" value="Polyketide_Synthase"/>
</dbReference>
<accession>A0ABR1VSP0</accession>
<keyword evidence="4" id="KW-1185">Reference proteome</keyword>
<dbReference type="InterPro" id="IPR013217">
    <property type="entry name" value="Methyltransf_12"/>
</dbReference>
<feature type="domain" description="Methyltransferase type 12" evidence="2">
    <location>
        <begin position="82"/>
        <end position="170"/>
    </location>
</feature>
<evidence type="ECO:0000259" key="2">
    <source>
        <dbReference type="Pfam" id="PF08242"/>
    </source>
</evidence>
<dbReference type="RefSeq" id="XP_066718764.1">
    <property type="nucleotide sequence ID" value="XM_066856597.1"/>
</dbReference>
<evidence type="ECO:0000256" key="1">
    <source>
        <dbReference type="ARBA" id="ARBA00022679"/>
    </source>
</evidence>
<comment type="caution">
    <text evidence="3">The sequence shown here is derived from an EMBL/GenBank/DDBJ whole genome shotgun (WGS) entry which is preliminary data.</text>
</comment>
<protein>
    <submittedName>
        <fullName evidence="3">Highly reducing polyketide synthase ACRTS2</fullName>
    </submittedName>
</protein>
<dbReference type="CDD" id="cd02440">
    <property type="entry name" value="AdoMet_MTases"/>
    <property type="match status" value="1"/>
</dbReference>
<dbReference type="Gene3D" id="3.40.50.150">
    <property type="entry name" value="Vaccinia Virus protein VP39"/>
    <property type="match status" value="1"/>
</dbReference>
<gene>
    <name evidence="3" type="ORF">PG994_005188</name>
</gene>
<evidence type="ECO:0000313" key="4">
    <source>
        <dbReference type="Proteomes" id="UP001480595"/>
    </source>
</evidence>
<dbReference type="InterPro" id="IPR029063">
    <property type="entry name" value="SAM-dependent_MTases_sf"/>
</dbReference>
<evidence type="ECO:0000313" key="3">
    <source>
        <dbReference type="EMBL" id="KAK8074289.1"/>
    </source>
</evidence>
<proteinExistence type="predicted"/>
<dbReference type="PANTHER" id="PTHR45681:SF6">
    <property type="entry name" value="POLYKETIDE SYNTHASE 37"/>
    <property type="match status" value="1"/>
</dbReference>
<dbReference type="Pfam" id="PF08242">
    <property type="entry name" value="Methyltransf_12"/>
    <property type="match status" value="1"/>
</dbReference>
<dbReference type="GeneID" id="92089660"/>
<organism evidence="3 4">
    <name type="scientific">Apiospora phragmitis</name>
    <dbReference type="NCBI Taxonomy" id="2905665"/>
    <lineage>
        <taxon>Eukaryota</taxon>
        <taxon>Fungi</taxon>
        <taxon>Dikarya</taxon>
        <taxon>Ascomycota</taxon>
        <taxon>Pezizomycotina</taxon>
        <taxon>Sordariomycetes</taxon>
        <taxon>Xylariomycetidae</taxon>
        <taxon>Amphisphaeriales</taxon>
        <taxon>Apiosporaceae</taxon>
        <taxon>Apiospora</taxon>
    </lineage>
</organism>
<keyword evidence="1" id="KW-0808">Transferase</keyword>
<dbReference type="Proteomes" id="UP001480595">
    <property type="component" value="Unassembled WGS sequence"/>
</dbReference>
<dbReference type="EMBL" id="JAQQWL010000005">
    <property type="protein sequence ID" value="KAK8074289.1"/>
    <property type="molecule type" value="Genomic_DNA"/>
</dbReference>
<dbReference type="SUPFAM" id="SSF53335">
    <property type="entry name" value="S-adenosyl-L-methionine-dependent methyltransferases"/>
    <property type="match status" value="1"/>
</dbReference>